<dbReference type="Gene3D" id="3.90.25.10">
    <property type="entry name" value="UDP-galactose 4-epimerase, domain 1"/>
    <property type="match status" value="1"/>
</dbReference>
<dbReference type="InterPro" id="IPR051609">
    <property type="entry name" value="NmrA/Isoflavone_reductase-like"/>
</dbReference>
<dbReference type="AlphaFoldDB" id="A0A8H2WGV3"/>
<dbReference type="Gene3D" id="3.40.50.720">
    <property type="entry name" value="NAD(P)-binding Rossmann-like Domain"/>
    <property type="match status" value="1"/>
</dbReference>
<dbReference type="Pfam" id="PF05368">
    <property type="entry name" value="NmrA"/>
    <property type="match status" value="1"/>
</dbReference>
<gene>
    <name evidence="4" type="ORF">RDB_LOCUS15460</name>
</gene>
<feature type="domain" description="NmrA-like" evidence="3">
    <location>
        <begin position="3"/>
        <end position="239"/>
    </location>
</feature>
<dbReference type="InterPro" id="IPR008030">
    <property type="entry name" value="NmrA-like"/>
</dbReference>
<evidence type="ECO:0000259" key="3">
    <source>
        <dbReference type="Pfam" id="PF05368"/>
    </source>
</evidence>
<dbReference type="CDD" id="cd05259">
    <property type="entry name" value="PCBER_SDR_a"/>
    <property type="match status" value="1"/>
</dbReference>
<evidence type="ECO:0000256" key="2">
    <source>
        <dbReference type="ARBA" id="ARBA00023002"/>
    </source>
</evidence>
<dbReference type="PANTHER" id="PTHR47706:SF9">
    <property type="entry name" value="NMRA-LIKE DOMAIN-CONTAINING PROTEIN-RELATED"/>
    <property type="match status" value="1"/>
</dbReference>
<organism evidence="4 5">
    <name type="scientific">Rhizoctonia solani</name>
    <dbReference type="NCBI Taxonomy" id="456999"/>
    <lineage>
        <taxon>Eukaryota</taxon>
        <taxon>Fungi</taxon>
        <taxon>Dikarya</taxon>
        <taxon>Basidiomycota</taxon>
        <taxon>Agaricomycotina</taxon>
        <taxon>Agaricomycetes</taxon>
        <taxon>Cantharellales</taxon>
        <taxon>Ceratobasidiaceae</taxon>
        <taxon>Rhizoctonia</taxon>
    </lineage>
</organism>
<proteinExistence type="predicted"/>
<dbReference type="PANTHER" id="PTHR47706">
    <property type="entry name" value="NMRA-LIKE FAMILY PROTEIN"/>
    <property type="match status" value="1"/>
</dbReference>
<accession>A0A8H2WGV3</accession>
<evidence type="ECO:0000313" key="5">
    <source>
        <dbReference type="Proteomes" id="UP000663826"/>
    </source>
</evidence>
<dbReference type="InterPro" id="IPR045312">
    <property type="entry name" value="PCBER-like"/>
</dbReference>
<reference evidence="4" key="1">
    <citation type="submission" date="2021-01" db="EMBL/GenBank/DDBJ databases">
        <authorList>
            <person name="Kaushik A."/>
        </authorList>
    </citation>
    <scope>NUCLEOTIDE SEQUENCE</scope>
    <source>
        <strain evidence="4">AG1-1B</strain>
    </source>
</reference>
<dbReference type="SUPFAM" id="SSF51735">
    <property type="entry name" value="NAD(P)-binding Rossmann-fold domains"/>
    <property type="match status" value="1"/>
</dbReference>
<name>A0A8H2WGV3_9AGAM</name>
<keyword evidence="1" id="KW-0521">NADP</keyword>
<dbReference type="Proteomes" id="UP000663826">
    <property type="component" value="Unassembled WGS sequence"/>
</dbReference>
<keyword evidence="2" id="KW-0560">Oxidoreductase</keyword>
<dbReference type="InterPro" id="IPR036291">
    <property type="entry name" value="NAD(P)-bd_dom_sf"/>
</dbReference>
<evidence type="ECO:0000313" key="4">
    <source>
        <dbReference type="EMBL" id="CAE6370120.1"/>
    </source>
</evidence>
<sequence>MATKTVALAGANGPVGKSFAQSILDQGLELRVLARFESIESSVLQDLASRGASVRGISYEDESSIFEALKGVDVLVSTVAPAAMPAQFTLIKAAKAAGVKLFFPSEYGGTYEDPSNDISPFLQLKKTIINTAKQFGLPYAVLSTGGFIDLGLSPVGLNFSEKKVNVWGDGNTKITWTTISSTADWIANVLKTVPIEQLQNKHLRIQGDAASVNEIIKLWEQKHNEKLEVIYHPTKELEERLDADKNDIFALILREWALGRGEIGGKDNGLYPAWKPDTVESVL</sequence>
<protein>
    <recommendedName>
        <fullName evidence="3">NmrA-like domain-containing protein</fullName>
    </recommendedName>
</protein>
<dbReference type="GO" id="GO:0016491">
    <property type="term" value="F:oxidoreductase activity"/>
    <property type="evidence" value="ECO:0007669"/>
    <property type="project" value="UniProtKB-KW"/>
</dbReference>
<evidence type="ECO:0000256" key="1">
    <source>
        <dbReference type="ARBA" id="ARBA00022857"/>
    </source>
</evidence>
<comment type="caution">
    <text evidence="4">The sequence shown here is derived from an EMBL/GenBank/DDBJ whole genome shotgun (WGS) entry which is preliminary data.</text>
</comment>
<dbReference type="EMBL" id="CAJMWQ010000672">
    <property type="protein sequence ID" value="CAE6370120.1"/>
    <property type="molecule type" value="Genomic_DNA"/>
</dbReference>